<comment type="caution">
    <text evidence="2">The sequence shown here is derived from an EMBL/GenBank/DDBJ whole genome shotgun (WGS) entry which is preliminary data.</text>
</comment>
<dbReference type="OrthoDB" id="282393at2"/>
<sequence>MDTQVNTEKYLQSILEKTYDAQRGYANAAEVTENVQLKRWFAQQGARRTQYAASIAGEMKGMNEHPEFDGSFQGDVHRSWMNIKAALSSNKDETILEECLRGENAAVAEYSQILEHKNELPQTIVSVLEAQKDEINATINQIKRLEDIADHLDD</sequence>
<protein>
    <recommendedName>
        <fullName evidence="1">DUF2383 domain-containing protein</fullName>
    </recommendedName>
</protein>
<organism evidence="2 4">
    <name type="scientific">Nonlabens agnitus</name>
    <dbReference type="NCBI Taxonomy" id="870484"/>
    <lineage>
        <taxon>Bacteria</taxon>
        <taxon>Pseudomonadati</taxon>
        <taxon>Bacteroidota</taxon>
        <taxon>Flavobacteriia</taxon>
        <taxon>Flavobacteriales</taxon>
        <taxon>Flavobacteriaceae</taxon>
        <taxon>Nonlabens</taxon>
    </lineage>
</organism>
<dbReference type="Gene3D" id="1.20.1260.10">
    <property type="match status" value="1"/>
</dbReference>
<reference evidence="2 4" key="1">
    <citation type="submission" date="2016-11" db="EMBL/GenBank/DDBJ databases">
        <title>Trade-off between light-utilization and light-protection in marine flavobacteria.</title>
        <authorList>
            <person name="Kumagai Y."/>
        </authorList>
    </citation>
    <scope>NUCLEOTIDE SEQUENCE [LARGE SCALE GENOMIC DNA]</scope>
    <source>
        <strain evidence="2 4">JCM 17109</strain>
        <plasmid evidence="3 4">p1</plasmid>
    </source>
</reference>
<keyword evidence="3" id="KW-0614">Plasmid</keyword>
<dbReference type="InterPro" id="IPR009078">
    <property type="entry name" value="Ferritin-like_SF"/>
</dbReference>
<accession>A0A2S9WYG0</accession>
<dbReference type="NCBIfam" id="TIGR02284">
    <property type="entry name" value="PA2169 family four-helix-bundle protein"/>
    <property type="match status" value="1"/>
</dbReference>
<dbReference type="EMBL" id="MQUC01000002">
    <property type="protein sequence ID" value="PRP68445.1"/>
    <property type="molecule type" value="Genomic_DNA"/>
</dbReference>
<dbReference type="InterPro" id="IPR011971">
    <property type="entry name" value="CHP02284"/>
</dbReference>
<gene>
    <name evidence="3" type="ORF">BST86_00080</name>
    <name evidence="2" type="ORF">BST86_14550</name>
</gene>
<dbReference type="AlphaFoldDB" id="A0A2S9WYG0"/>
<dbReference type="Pfam" id="PF09537">
    <property type="entry name" value="DUF2383"/>
    <property type="match status" value="1"/>
</dbReference>
<evidence type="ECO:0000313" key="2">
    <source>
        <dbReference type="EMBL" id="PRP68436.1"/>
    </source>
</evidence>
<keyword evidence="4" id="KW-1185">Reference proteome</keyword>
<feature type="domain" description="DUF2383" evidence="1">
    <location>
        <begin position="7"/>
        <end position="115"/>
    </location>
</feature>
<geneLocation type="plasmid" evidence="3 4">
    <name>p1</name>
</geneLocation>
<dbReference type="SUPFAM" id="SSF47240">
    <property type="entry name" value="Ferritin-like"/>
    <property type="match status" value="1"/>
</dbReference>
<evidence type="ECO:0000259" key="1">
    <source>
        <dbReference type="Pfam" id="PF09537"/>
    </source>
</evidence>
<proteinExistence type="predicted"/>
<evidence type="ECO:0000313" key="3">
    <source>
        <dbReference type="EMBL" id="PRP68445.1"/>
    </source>
</evidence>
<dbReference type="InterPro" id="IPR019052">
    <property type="entry name" value="DUF2383"/>
</dbReference>
<name>A0A2S9WYG0_9FLAO</name>
<dbReference type="InterPro" id="IPR012347">
    <property type="entry name" value="Ferritin-like"/>
</dbReference>
<dbReference type="EMBL" id="MQUC01000003">
    <property type="protein sequence ID" value="PRP68436.1"/>
    <property type="molecule type" value="Genomic_DNA"/>
</dbReference>
<dbReference type="Proteomes" id="UP000239532">
    <property type="component" value="Plasmid p1"/>
</dbReference>
<evidence type="ECO:0000313" key="4">
    <source>
        <dbReference type="Proteomes" id="UP000239532"/>
    </source>
</evidence>